<reference evidence="2" key="1">
    <citation type="submission" date="2018-10" db="EMBL/GenBank/DDBJ databases">
        <title>Population genomic analysis revealed the cold adaptation of white poplar.</title>
        <authorList>
            <person name="Liu Y.-J."/>
        </authorList>
    </citation>
    <scope>NUCLEOTIDE SEQUENCE [LARGE SCALE GENOMIC DNA]</scope>
    <source>
        <strain evidence="2">PAL-ZL1</strain>
    </source>
</reference>
<dbReference type="EMBL" id="RCHU01001279">
    <property type="protein sequence ID" value="TKR58935.1"/>
    <property type="molecule type" value="Genomic_DNA"/>
</dbReference>
<sequence>MGSDEMKALALLKEKIMKEAATSPARTHKPWDYSNHPLYLHHSDQQCAILVPQALMEDNYDEWAGSMSMALTIKNKIGFVNGSSTRPTAQDDKQQQWDRCDMLVKTWLTSSMTKEISKSVKHCKTARAIWTELKKRFSQTNMVQLFNLENAIYACLQGSDSVTTFYTKLKSLWDERDLVCGLTVCNYEDGMKLGEYVKNQQTMKFLMGLNENYDALQSNIISIDPLPNVNKAYAMALRQEKQV</sequence>
<dbReference type="AlphaFoldDB" id="A0A4V5ZXI1"/>
<evidence type="ECO:0000313" key="2">
    <source>
        <dbReference type="EMBL" id="TKR58935.1"/>
    </source>
</evidence>
<dbReference type="Pfam" id="PF14244">
    <property type="entry name" value="Retrotran_gag_3"/>
    <property type="match status" value="1"/>
</dbReference>
<dbReference type="PANTHER" id="PTHR37610">
    <property type="entry name" value="CCHC-TYPE DOMAIN-CONTAINING PROTEIN"/>
    <property type="match status" value="1"/>
</dbReference>
<organism evidence="2">
    <name type="scientific">Populus alba</name>
    <name type="common">White poplar</name>
    <dbReference type="NCBI Taxonomy" id="43335"/>
    <lineage>
        <taxon>Eukaryota</taxon>
        <taxon>Viridiplantae</taxon>
        <taxon>Streptophyta</taxon>
        <taxon>Embryophyta</taxon>
        <taxon>Tracheophyta</taxon>
        <taxon>Spermatophyta</taxon>
        <taxon>Magnoliopsida</taxon>
        <taxon>eudicotyledons</taxon>
        <taxon>Gunneridae</taxon>
        <taxon>Pentapetalae</taxon>
        <taxon>rosids</taxon>
        <taxon>fabids</taxon>
        <taxon>Malpighiales</taxon>
        <taxon>Salicaceae</taxon>
        <taxon>Saliceae</taxon>
        <taxon>Populus</taxon>
    </lineage>
</organism>
<name>A0A4V5ZXI1_POPAL</name>
<accession>A0A4V5ZXI1</accession>
<dbReference type="PANTHER" id="PTHR37610:SF78">
    <property type="entry name" value="GAG-POLYPEPTIDE OF LTR COPIA-TYPE-RELATED"/>
    <property type="match status" value="1"/>
</dbReference>
<dbReference type="InterPro" id="IPR029472">
    <property type="entry name" value="Copia-like_N"/>
</dbReference>
<evidence type="ECO:0000259" key="1">
    <source>
        <dbReference type="Pfam" id="PF14244"/>
    </source>
</evidence>
<feature type="domain" description="Retrotransposon Copia-like N-terminal" evidence="1">
    <location>
        <begin position="41"/>
        <end position="87"/>
    </location>
</feature>
<comment type="caution">
    <text evidence="2">The sequence shown here is derived from an EMBL/GenBank/DDBJ whole genome shotgun (WGS) entry which is preliminary data.</text>
</comment>
<gene>
    <name evidence="2" type="ORF">D5086_0000327750</name>
</gene>
<protein>
    <recommendedName>
        <fullName evidence="1">Retrotransposon Copia-like N-terminal domain-containing protein</fullName>
    </recommendedName>
</protein>
<proteinExistence type="predicted"/>